<evidence type="ECO:0000313" key="1">
    <source>
        <dbReference type="EMBL" id="AKN37329.1"/>
    </source>
</evidence>
<name>A0A0H3ZTY7_9VIBR</name>
<reference evidence="1" key="1">
    <citation type="journal article" date="2015" name="MBio">
        <title>Eco-Evolutionary Dynamics of Episomes among Ecologically Cohesive Bacterial Populations.</title>
        <authorList>
            <person name="Xue H."/>
            <person name="Cordero O.X."/>
            <person name="Camas F.M."/>
            <person name="Trimble W."/>
            <person name="Meyer F."/>
            <person name="Guglielmini J."/>
            <person name="Rocha E.P."/>
            <person name="Polz M.F."/>
        </authorList>
    </citation>
    <scope>NUCLEOTIDE SEQUENCE</scope>
    <source>
        <strain evidence="1">1F_97</strain>
    </source>
</reference>
<dbReference type="AlphaFoldDB" id="A0A0H3ZTY7"/>
<dbReference type="EMBL" id="KP795532">
    <property type="protein sequence ID" value="AKN37329.1"/>
    <property type="molecule type" value="Genomic_DNA"/>
</dbReference>
<accession>A0A0H3ZTY7</accession>
<protein>
    <submittedName>
        <fullName evidence="1">Uncharacterized protein</fullName>
    </submittedName>
</protein>
<proteinExistence type="predicted"/>
<sequence length="173" mass="19592">MNEPTKISAGTSVSWSFSHPLADGSWQFRYALRGPSAIDIDAEAESGQVKVSESAAISKDWKEGLYEWRLYVSKGDDRELVEVGKLEIEPDFMALPAGHDARTHARKMLDAINKVLEGRILSDHERYSVEGRSLDRIPIMELHRLRKIYINKVRREENGASFGIKRVLTRLPG</sequence>
<organism evidence="1">
    <name type="scientific">Vibrio sp. 1F_97</name>
    <dbReference type="NCBI Taxonomy" id="1652827"/>
    <lineage>
        <taxon>Bacteria</taxon>
        <taxon>Pseudomonadati</taxon>
        <taxon>Pseudomonadota</taxon>
        <taxon>Gammaproteobacteria</taxon>
        <taxon>Vibrionales</taxon>
        <taxon>Vibrionaceae</taxon>
        <taxon>Vibrio</taxon>
    </lineage>
</organism>